<dbReference type="AlphaFoldDB" id="A0A495JR25"/>
<protein>
    <submittedName>
        <fullName evidence="1">Para-aminobenzoate N-oxygenase AurF</fullName>
    </submittedName>
</protein>
<dbReference type="SUPFAM" id="SSF47240">
    <property type="entry name" value="Ferritin-like"/>
    <property type="match status" value="1"/>
</dbReference>
<dbReference type="InterPro" id="IPR009078">
    <property type="entry name" value="Ferritin-like_SF"/>
</dbReference>
<keyword evidence="2" id="KW-1185">Reference proteome</keyword>
<evidence type="ECO:0000313" key="2">
    <source>
        <dbReference type="Proteomes" id="UP000277671"/>
    </source>
</evidence>
<dbReference type="GO" id="GO:0016491">
    <property type="term" value="F:oxidoreductase activity"/>
    <property type="evidence" value="ECO:0007669"/>
    <property type="project" value="InterPro"/>
</dbReference>
<dbReference type="InterPro" id="IPR012348">
    <property type="entry name" value="RNR-like"/>
</dbReference>
<evidence type="ECO:0000313" key="1">
    <source>
        <dbReference type="EMBL" id="RKR91085.1"/>
    </source>
</evidence>
<dbReference type="OrthoDB" id="505347at2"/>
<dbReference type="Gene3D" id="1.10.620.20">
    <property type="entry name" value="Ribonucleotide Reductase, subunit A"/>
    <property type="match status" value="1"/>
</dbReference>
<dbReference type="Pfam" id="PF11583">
    <property type="entry name" value="AurF"/>
    <property type="match status" value="1"/>
</dbReference>
<dbReference type="Proteomes" id="UP000277671">
    <property type="component" value="Unassembled WGS sequence"/>
</dbReference>
<reference evidence="1 2" key="1">
    <citation type="submission" date="2018-10" db="EMBL/GenBank/DDBJ databases">
        <title>Sequencing the genomes of 1000 actinobacteria strains.</title>
        <authorList>
            <person name="Klenk H.-P."/>
        </authorList>
    </citation>
    <scope>NUCLEOTIDE SEQUENCE [LARGE SCALE GENOMIC DNA]</scope>
    <source>
        <strain evidence="1 2">DSM 45175</strain>
    </source>
</reference>
<comment type="caution">
    <text evidence="1">The sequence shown here is derived from an EMBL/GenBank/DDBJ whole genome shotgun (WGS) entry which is preliminary data.</text>
</comment>
<proteinExistence type="predicted"/>
<accession>A0A495JR25</accession>
<sequence>MCGIAGLFVGCTAMALCPRALLGQPALNQDSELTGPSNDDYRSPFRNWDERSAVRARPRRTLSPDDDSSLYFSPDLVPVAAHDLVRHLRPELFEQVLTQHLYRYLAFTEKLETLVVNGTVLAIASGSVGVPLPDEMRLDAYRIYCDEAYHALFSVDLMRQVVARTGTQPVLPDQPYFLRRLQEIQAALPSPMRPLAELLFVTISETLISATMGEVPMDPTVAPAVRDAIRDHAVDEGRHHAYFAIFLRHLWGALDSAGRREAALLAPRLIDAFLRPDQPAIRSELQSYGLTRDDAEQVVSEVYGENTVRTQVAAMAQRTVQYFAALEVFAAPEVADEFHRYGLQPAAQ</sequence>
<gene>
    <name evidence="1" type="ORF">BDK92_5473</name>
</gene>
<dbReference type="InterPro" id="IPR025859">
    <property type="entry name" value="AurF/CmlI"/>
</dbReference>
<dbReference type="EMBL" id="RBKT01000001">
    <property type="protein sequence ID" value="RKR91085.1"/>
    <property type="molecule type" value="Genomic_DNA"/>
</dbReference>
<name>A0A495JR25_9ACTN</name>
<organism evidence="1 2">
    <name type="scientific">Micromonospora pisi</name>
    <dbReference type="NCBI Taxonomy" id="589240"/>
    <lineage>
        <taxon>Bacteria</taxon>
        <taxon>Bacillati</taxon>
        <taxon>Actinomycetota</taxon>
        <taxon>Actinomycetes</taxon>
        <taxon>Micromonosporales</taxon>
        <taxon>Micromonosporaceae</taxon>
        <taxon>Micromonospora</taxon>
    </lineage>
</organism>